<reference evidence="5" key="1">
    <citation type="submission" date="2020-10" db="EMBL/GenBank/DDBJ databases">
        <authorList>
            <person name="Castelo-Branco R."/>
            <person name="Eusebio N."/>
            <person name="Adriana R."/>
            <person name="Vieira A."/>
            <person name="Brugerolle De Fraissinette N."/>
            <person name="Rezende De Castro R."/>
            <person name="Schneider M.P."/>
            <person name="Vasconcelos V."/>
            <person name="Leao P.N."/>
        </authorList>
    </citation>
    <scope>NUCLEOTIDE SEQUENCE</scope>
    <source>
        <strain evidence="5">LEGE 12446</strain>
    </source>
</reference>
<sequence length="5623" mass="574065">MLLPEDKSSSQQFSLSNTSSDILSSQLDLKLNNTVNNPITYKNSQISTQSHDLVFIDSASVQNYQTLISAIDPLAEIIFLDAKRDGVQQITDALAQHQGISSIHIVSHGSSGSLQLGSGVLNKNNLENYQDSLLGWANSLTADADILLYGCDVAQGEQGLEFIQDISKLTDADVAASNDLTGSAALGGNWQLESTVGRIETSSLFQSVSNFNSVLLINLTSDQEINGDTNYINEEIVVSGDRKLKIDGSVNINNLQIRGNGDNIADKLTLIADDNVNIEGFLGSGGLPNLVIQADKITVKNNVIVSTRQINGTDYLTANSIGNSGNLEFGAPIINVGNGAKILTQVENGSTYTAGDITLNARDDSALITPVIRVRYAYTDITLTGATLKGKNILLETNSNAANTFDGDSVAGTFEPAIDFLGSISFLGGGALSKAESTVTIGQGSNIDASSVTLKSTAEAEAIVNTLSSEIAIAYAQTSPKAKVIVEDNVTINTAGDLTIDSRADSVLYASARQLLIPIDAQAASDITLALGFSDIEATSSIAGNNTNINVGGRLDVKARMDKEHRVLSTAAAYNDGSVALSAAVSLYDSNVTATIGGNITVGGDINIEAQSNTPKNDTQADADVGSGLVGKIITNLAPLKAIGNFYKAKGLNLLDARSGATGAFKLGGAFAYADDTNNTTANIANSAYVVSKTGNLKVNSSLSFVPEIAAISVVDSEKVTPSSSGNNSNNSVSGAITIGRFNNNSSAFIGDNTIVDAKKSLSVTAETRVPYDLQWFQLTGAADIIEKLNTNFGLQNGLFSSWAQSAAVGNKFAGAGSGNYFELNNTTNAIIHENAKINQQETYRSEEQHVKIQAKTDVETVDLSGNADILFFGTESAKGVGGSYLQTVYNNNTTALIEKGASVYGETLFVRGDTAQRQISFTQSGGKAEEAAVNASVSIATVNNHTISQIDDGATIVTGDGFIQIDKDFRQPFGQDNLQNGFQKLLYPDDAATFNPSTDVNGDDETITFNKYPTRSPITFSPKFDVDGATDTITVGSELGLETGDAIIYDVPSAILLPVSGLSDGQLYYVIVDSKNPKKIKLAQTKADAQDGKAIHIEPLEPQYGPPYLQPQYIFPVLKTGDVFTYNTSGNNPVGGLLNNETYYVIATEDPKKIQLATTKADAFAGNVINLNPTLATGKEHYFVAKERDLLDVEVEQYILGLDSNKDGKLTIDDDGILAVENNAYKTNLNQLVIAEDEVQLFKFVGGIAVADNVGVGASLGFNDITRDTKALIGNKGTESDDAGSLTAGGKVKIVALNNGLIGSGSLAAAVTGPETPKVPEVSLPSVGVEAPSEEAGKAKWGISISGDVSINTITDTTEAYIRNAKIDNAVGFDISAINDTDITAVAGAAAISVGGKSSAGIAGSYSQNTINSKTKAYIDNSVVTMSGELRLDAQVSGSMVTVTAGGSGAARTSGISIAVAGSVSVNQIDSDTSAYINNSSVTAGSIKIESTDESSIIGVAGALSYGGTAGVGASIGVNLINNQTQAYINGSDITTTGNVDVAAKFNADIVAVSAAIAASTASSGGAASFSVSVNKITGAGTNAYIAGKKLNGLNIGSDLSLDVADNSYILAAAGNATFSGGNAGLGVSFAKNDIAHNLQAYIDNTSITSVNNVNLEAISLALIEAVTIGGTLVANIPTGKTPESKLAGAFAGAGAGSGNTIRNKTKAEIRNKANVKASGNVTLSAKDESKIRADAGGVAIAIAVGQQLSGATTIGASLAKNDIQNAVTANIDDAIVNSTGGGLDLSATSQAKIEALTLAGSISAAFGQTTLSASGAGTSSDNTINNTIEASIKNQSDVNVTGAVTLFAKDTSSIDAAAGAAAIAVAGGQAGSIGVSVGASLATNNIGNTLKVSIDDSKVTTSGIASLTVDSAAKINALTITGVAAVAGGASGGITASGAGSQSTNAIANIIEASIKNSSQVTVNGGTLNLSATDNSAIKADAGSGALSIAGGAGGGISVAVSASLAKNTIGTDIKNNSVKAFIDTSKVFASSDINLSATTTAKIDALAVGVALSVTGGAGGGLAGSGAGASSTNTIKNAVEALINNSNNANNVSTTNGGIILSADDSSKITADVGGFGLAGAGGGGGSGTVSVGAGVAENTIANKVKATLDNSFVTANKDVALNATANETVKALSLAGSLSVAIGGGSVARAGAGVQANNRINNAIAAAIQNDSRVTGASVKLNAKDSSDISSKTVGSSIAVAGGIGAGGLTVTASIADNEIGNTVQARISHSTVTASGGVELAANSTAQIEALSVAVTASAAIGGGGSLSGGGASANNSITNTISSVIDDSTVTATNSVKLEAIDSATINSDVGSGALSIGLIGASVGTSLAKNAIDNTVTAFINGSNVTSTNGDVTVSADSTSSIKALAVATAASISFGGSGAGGKADSTLSNDVTAYINSTTITAKGNVKVQADSNAAINSQAKAGSGGLVAVGVMLADAQVTGSTQAYLGTGTQIVKVNNLEVLATSANTATTQVVTGSGGIVGVRESKATVTITPKISAYIANNVSAQNIAHDVTVRANSQLAEGDAIGKSFGGGVVDIGVPVAKVNASPEVTSYIGSNSSIIAGGDVTVEAIAPKVDTTPPSDIIQPANVNTNADTIKFDFKLEDGDAVVYDAQGNSAINGLVSGREYNVLVANANDNTIRLGSSFNAASIDSSKDIIKFEGPHNFETGDRVKYSSSSNPIVGGLDQSQTYYVRKIDDTTIKLARTLAEATAPLAGFWTTAVNKDTDTININNHGFSNEQAVTYRSPEPVKFSSGLVDVNVTTQDGEVVPQTNEQGNSVEVNNNNILIKNHGLVTGDEVVYRSTGAVIGNLVNDGRYFVIKVNDNELKLATTLDNAIDDPNVAGDDRLAIEISRNGVDPSVTHSLVRVSDLPLGGLESGVTYYVIKQDDNNFKLAATPNGSAIDIDTAGLTGLHFIGTEGIDLTAAAGTQSIYMNLNSQPQGEHRLLGSGSVPLSLIKPSSGDGKSSVTVQGGAGGVVEVSVPKGELTASPKVTAYVAAKLINAGGDVTIASSSNANITGSGDNRAGGVVKVGITKVTTTLNNTSKAFVGVEDSSGNISANGVQIIAGGNFKLTADTVNTNKASTVAYGGGVIGVITGEATANTTNTTKTTVGDSASITADTVKIAATVSKLDNTVNSKAKGGGLFGASTARGQGNVTSNVDVVIEGGANTNTTIVGNYGVDIQALTNGVTIANNKNSLFIGIGPSREPGDITQSFNTNIDADAGATVTAGSRDNATTPLTKKSGINRLALLVEAANSDSSGGLKSGNVTWDADVVITPGPSPDLEVDANGNITKAVNVTVNGGQKSGAIAGNISVDDINNDGAGEVLFEANGGVINGSNSTFDFSDTLRKVKISNASTKQLTINKIDVVNSTSSPTVYLRGGKDKVGLQFDIRRIVEPTLIDIENSKSSDILFNDLIDNPIGKTLIKTEGNILSSGSQAIVRTNIFDAQAGGNIGTTTNRINVELVESADRPEQVFADAQGNVALNLKGRLRNDAVTNFTVNVDSIKAGNNIDLLLQDSLKDSETGTAINGVTVKVPGDDNFSGVFTNHFRPDDDSVPSPTLDPGVILDPNAEVIAATLYRFESRDANGNFIGNPGLVAGGSIIVNAATKTALNPTINIQGIVDILGTGSVSVETDGSINLSEKTGDFRAGLVKSYFNNVTLTAPDSIVDALNDAASDVTGVNITLTSQTGGIGSSSNFLEIDSSNPNRGALKATAGQDIFITEISGDLNVDKVISTGNTTLTTSNGSILDFNQDSNSNIDAVNIDLNALGGSIGTSTEDLEINTSTTGRLVAKADGGTTADGNIYLTETSTALNVLLAEAVDGIVRLTVNETSARGEDLKLLANGQTSTGTNISKGRIAASGSVKLRVGDNVTTTDNSEIVAGRTVTIQGDYLNLDAAVGTNMDLRGTITPGSGVDDKTEIFGNSDNDTFTFNQTFLGGQTNVYGGATATSGVDDGEDQFIVNQLQSMTTSRNGKRDTLNLDGQADTDTYTINTTGSQGAYRDYIINVLDKGAKNDGADTLTINGADSSANDAIDDIFLMRRMNFIPGETADTPASVSLLHGTLAQTQTASSLASDRPQQVQRINYDANINGSLNVNGLGGNDYFASDDNSAVTNLDGGAGNDQFQIGQLFGTERDTAIGNLAASDVFDTVRTTRGYLSRGNSFATTVKGGTGEDAFTVYSNQAQLNLQGNDGNDEFVIRAFVLADENSNPLVGDVSTSGNTQVNTGAGDDRVQYNVNAPVAIDGGTGFDKIVALGTEFADTFIISEQGISGAGINTTFNNAEVVEVDGLEGDDEFFVISTAPGVATRIIGGLGSDIVNIASDVTTKNLVTDHLLNKIRGPVEVIGGTTNADRSLKVAVILPKESNAPLFAIAAQPDENEQIDTLNIFDDSSQEDKVGVLTATNLSGFNMAADLTFSGTTAFGEPNVFKGGITYGDATTGKTTFEVLNLLMGSGNDKLTIASTLSTTAKHGGITTVHGGGNRYLTDAVTGTFITDNTGQKIVGGDTIIINGGGGTNSPLVVYGDTSQDGAWYAGSPTAVESLDLGLKPFDQAGTASDRFKFPIANSFALAGNDTIDARNLFKNIPVGQLPSVGLTIYSGAGNDTIYGSQAGDHIAGGSGNDKIEGQQGNDHIYGDSGFNVNPITRELTVVNVNTSTNSSRDSLTAGDDTIDGGIGENIIVGDYGIITQTSGTKRILTTSNVIQVETANPAAGGNDTITTGGDRDIILGGNGSDNINAGDGNNIAIGDSGKVTIAAGKVNRIETTDSNLGGNDTITTGSGEDIVLGGFGSDNLTTGASNDVVLGDNGYISYVEIDNDPTNIDRITTTNAKDGGNDTVNSGAGNDIVLGGVGDDQINAGDGNDLIFGDNGKVEGSVNANLLPLSTLTKPFTFTSIDTTNTNASANPLGGNDIIYAGVGKDIALGGQGNDTVYGEAGDDDIIGGHNVAGGNDGNDILDGGTGNDAIAGDNASILRRGDALSPRIRTLKGQVIYDGNGNAQVNPNAQNNPNGVEERQIVLFDHSDTPSANIFGNDNIAGGAQADVIFGQLGDDTIQGDGSVSINTTSASVEDFAGVGTDGDDYIEGNGGSDRIFGNLGQDDIIGGSSNLFSLTTPSQRPDGADTIFGGAGTDIARNDLGDTSANGHAQDADYILGDNGNILRLIGSNGQFLTFTYDFYGTLKVIPRAIELLDYTQGGASSDPGTGDILHGESGDDVIHGMSGNDVIFGEGQDDDIYGGTGSDRIYGGAGEDGILGDDGKIFTSRNGLTETLYGINTVNVQTQISLPGPFTGAWIFITGRLNKTVDLAAVSIGGNDVIYGGLGDDFLHGGAGDDGISGAEAQTAFYNSNPVTNTNPLGYDPVTRKLAAYDANNPLKKINNFFLNFDATDSSGNKMNDGKDRIFGDLGNDWLVGGTQNDRLFGGMGDDVINADDNHDTAGGLNNNSDTPQFADADFAFGGGGLDVLVGNTGGDRLFDWSGEFNSYWVPFSPFGEPTVFRKPSPYVQQFLLDLGKESGADRTLSEPNGELGLVTQKDPQWQDQNGSPRDPQGNNSNGVRDTQGAPEDDRSTAISLTGGGR</sequence>
<accession>A0A8J6ZI37</accession>
<dbReference type="InterPro" id="IPR047881">
    <property type="entry name" value="LktA_repeat"/>
</dbReference>
<dbReference type="PANTHER" id="PTHR38340">
    <property type="entry name" value="S-LAYER PROTEIN"/>
    <property type="match status" value="1"/>
</dbReference>
<keyword evidence="6" id="KW-1185">Reference proteome</keyword>
<dbReference type="GO" id="GO:0005509">
    <property type="term" value="F:calcium ion binding"/>
    <property type="evidence" value="ECO:0007669"/>
    <property type="project" value="InterPro"/>
</dbReference>
<proteinExistence type="predicted"/>
<keyword evidence="2" id="KW-0964">Secreted</keyword>
<name>A0A8J6ZI37_DESMC</name>
<dbReference type="Proteomes" id="UP000622533">
    <property type="component" value="Unassembled WGS sequence"/>
</dbReference>
<dbReference type="Gene3D" id="2.150.10.10">
    <property type="entry name" value="Serralysin-like metalloprotease, C-terminal"/>
    <property type="match status" value="3"/>
</dbReference>
<comment type="caution">
    <text evidence="5">The sequence shown here is derived from an EMBL/GenBank/DDBJ whole genome shotgun (WGS) entry which is preliminary data.</text>
</comment>
<dbReference type="InterPro" id="IPR025592">
    <property type="entry name" value="DUF4347"/>
</dbReference>
<dbReference type="RefSeq" id="WP_193913525.1">
    <property type="nucleotide sequence ID" value="NZ_JADEXS020000001.1"/>
</dbReference>
<dbReference type="InterPro" id="IPR050557">
    <property type="entry name" value="RTX_toxin/Mannuronan_C5-epim"/>
</dbReference>
<dbReference type="Pfam" id="PF00353">
    <property type="entry name" value="HemolysinCabind"/>
    <property type="match status" value="10"/>
</dbReference>
<feature type="region of interest" description="Disordered" evidence="3">
    <location>
        <begin position="5561"/>
        <end position="5623"/>
    </location>
</feature>
<feature type="domain" description="DUF4347" evidence="4">
    <location>
        <begin position="53"/>
        <end position="211"/>
    </location>
</feature>
<evidence type="ECO:0000259" key="4">
    <source>
        <dbReference type="Pfam" id="PF14252"/>
    </source>
</evidence>
<dbReference type="PANTHER" id="PTHR38340:SF1">
    <property type="entry name" value="S-LAYER PROTEIN"/>
    <property type="match status" value="1"/>
</dbReference>
<evidence type="ECO:0000256" key="1">
    <source>
        <dbReference type="ARBA" id="ARBA00004613"/>
    </source>
</evidence>
<dbReference type="PRINTS" id="PR00313">
    <property type="entry name" value="CABNDNGRPT"/>
</dbReference>
<dbReference type="NCBIfam" id="NF012206">
    <property type="entry name" value="LktA_tand_53"/>
    <property type="match status" value="15"/>
</dbReference>
<dbReference type="InterPro" id="IPR018511">
    <property type="entry name" value="Hemolysin-typ_Ca-bd_CS"/>
</dbReference>
<organism evidence="5 6">
    <name type="scientific">Desmonostoc muscorum LEGE 12446</name>
    <dbReference type="NCBI Taxonomy" id="1828758"/>
    <lineage>
        <taxon>Bacteria</taxon>
        <taxon>Bacillati</taxon>
        <taxon>Cyanobacteriota</taxon>
        <taxon>Cyanophyceae</taxon>
        <taxon>Nostocales</taxon>
        <taxon>Nostocaceae</taxon>
        <taxon>Desmonostoc</taxon>
    </lineage>
</organism>
<dbReference type="InterPro" id="IPR011049">
    <property type="entry name" value="Serralysin-like_metalloprot_C"/>
</dbReference>
<dbReference type="SUPFAM" id="SSF51120">
    <property type="entry name" value="beta-Roll"/>
    <property type="match status" value="4"/>
</dbReference>
<dbReference type="PROSITE" id="PS00330">
    <property type="entry name" value="HEMOLYSIN_CALCIUM"/>
    <property type="match status" value="3"/>
</dbReference>
<gene>
    <name evidence="5" type="ORF">IQ276_02830</name>
</gene>
<feature type="compositionally biased region" description="Polar residues" evidence="3">
    <location>
        <begin position="5579"/>
        <end position="5602"/>
    </location>
</feature>
<protein>
    <submittedName>
        <fullName evidence="5">DUF4347 domain-containing protein</fullName>
    </submittedName>
</protein>
<evidence type="ECO:0000313" key="5">
    <source>
        <dbReference type="EMBL" id="MBE9021429.1"/>
    </source>
</evidence>
<dbReference type="GO" id="GO:0005576">
    <property type="term" value="C:extracellular region"/>
    <property type="evidence" value="ECO:0007669"/>
    <property type="project" value="UniProtKB-SubCell"/>
</dbReference>
<evidence type="ECO:0000313" key="6">
    <source>
        <dbReference type="Proteomes" id="UP000622533"/>
    </source>
</evidence>
<evidence type="ECO:0000256" key="2">
    <source>
        <dbReference type="ARBA" id="ARBA00022525"/>
    </source>
</evidence>
<dbReference type="Pfam" id="PF14252">
    <property type="entry name" value="DUF4347"/>
    <property type="match status" value="1"/>
</dbReference>
<comment type="subcellular location">
    <subcellularLocation>
        <location evidence="1">Secreted</location>
    </subcellularLocation>
</comment>
<dbReference type="EMBL" id="JADEXS010000021">
    <property type="protein sequence ID" value="MBE9021429.1"/>
    <property type="molecule type" value="Genomic_DNA"/>
</dbReference>
<evidence type="ECO:0000256" key="3">
    <source>
        <dbReference type="SAM" id="MobiDB-lite"/>
    </source>
</evidence>
<dbReference type="InterPro" id="IPR001343">
    <property type="entry name" value="Hemolysn_Ca-bd"/>
</dbReference>